<gene>
    <name evidence="1" type="ordered locus">EUBELI_00253</name>
</gene>
<name>C4Z2N4_LACE2</name>
<keyword evidence="2" id="KW-1185">Reference proteome</keyword>
<reference evidence="1 2" key="1">
    <citation type="journal article" date="2009" name="Proc. Natl. Acad. Sci. U.S.A.">
        <title>Characterizing a model human gut microbiota composed of members of its two dominant bacterial phyla.</title>
        <authorList>
            <person name="Mahowald M.A."/>
            <person name="Rey F.E."/>
            <person name="Seedorf H."/>
            <person name="Turnbaugh P.J."/>
            <person name="Fulton R.S."/>
            <person name="Wollam A."/>
            <person name="Shah N."/>
            <person name="Wang C."/>
            <person name="Magrini V."/>
            <person name="Wilson R.K."/>
            <person name="Cantarel B.L."/>
            <person name="Coutinho P.M."/>
            <person name="Henrissat B."/>
            <person name="Crock L.W."/>
            <person name="Russell A."/>
            <person name="Verberkmoes N.C."/>
            <person name="Hettich R.L."/>
            <person name="Gordon J.I."/>
        </authorList>
    </citation>
    <scope>NUCLEOTIDE SEQUENCE [LARGE SCALE GENOMIC DNA]</scope>
    <source>
        <strain evidence="2">ATCC 27750 / DSM 3376 / VPI C15-48 / C15-B4</strain>
    </source>
</reference>
<sequence>MYRSAIYVVYDKDNIIDRYVGYFLNQLKSCVDEIYVVVNSKEIIRGMENFEAATKVYYRENEGYDVGAFKDAIVNFIGIEKIRTYDEVLLINDSFFGPFVSFKDIFIMINKTQCDFWGASKHSRYIEKSYEIEEHLQSFFIGIRNRMLNTKEFYQYWLDMPLINNYSDAIRFHELRFTNYFKQRGYTYSCLMDVEANDNVNPMYNYCQYAYIQQELVLKRNFPFLKKRPIEIEYKDMQTQENWSKVLDYVDNNTAYDVDMIYENLIRLYNHADLFEKLNLQYVLQTRGEKEISLKNAIVVICGNVKLISNEIDEYIQRIKDEIKVIFITESKEGCEELKNQIREYEYVCLINCDIILENNTFSCVNKSALYGVLENLIKSNSYISNVMGIFKRNKKIGALTIPELIHADFLGKAWKRWVQIRQKISYILDSKQIHCIFSMDKMPIVNSDNLWVRRELLEQAIEYNDNKIKNVGYLLGYVAQSKGMLSGVCETAEYAGMNQINQQGYLNALVKQMYRQGNNVDSFLDMQKSITRDKIDNFVKKYKKILIYGTGKKAREYEDLLCIDYEYVISDGMTKTNKGELYLSQVVPDNDMGIIVCLNESNQRKVIPLLEKRNINYMCI</sequence>
<dbReference type="RefSeq" id="WP_012738526.1">
    <property type="nucleotide sequence ID" value="NC_012778.1"/>
</dbReference>
<protein>
    <submittedName>
        <fullName evidence="1">Polysaccharide biosynthesis protein</fullName>
    </submittedName>
</protein>
<dbReference type="Pfam" id="PF05045">
    <property type="entry name" value="RgpF"/>
    <property type="match status" value="1"/>
</dbReference>
<evidence type="ECO:0000313" key="2">
    <source>
        <dbReference type="Proteomes" id="UP000001476"/>
    </source>
</evidence>
<dbReference type="GeneID" id="41355029"/>
<dbReference type="Proteomes" id="UP000001476">
    <property type="component" value="Chromosome"/>
</dbReference>
<dbReference type="STRING" id="515620.EUBELI_00253"/>
<dbReference type="HOGENOM" id="CLU_025374_0_0_9"/>
<dbReference type="EMBL" id="CP001104">
    <property type="protein sequence ID" value="ACR71289.1"/>
    <property type="molecule type" value="Genomic_DNA"/>
</dbReference>
<evidence type="ECO:0000313" key="1">
    <source>
        <dbReference type="EMBL" id="ACR71289.1"/>
    </source>
</evidence>
<dbReference type="KEGG" id="eel:EUBELI_00253"/>
<organism evidence="1 2">
    <name type="scientific">Lachnospira eligens (strain ATCC 27750 / DSM 3376 / VPI C15-48 / C15-B4)</name>
    <name type="common">Eubacterium eligens</name>
    <dbReference type="NCBI Taxonomy" id="515620"/>
    <lineage>
        <taxon>Bacteria</taxon>
        <taxon>Bacillati</taxon>
        <taxon>Bacillota</taxon>
        <taxon>Clostridia</taxon>
        <taxon>Lachnospirales</taxon>
        <taxon>Lachnospiraceae</taxon>
        <taxon>Lachnospira</taxon>
    </lineage>
</organism>
<dbReference type="eggNOG" id="COG3754">
    <property type="taxonomic scope" value="Bacteria"/>
</dbReference>
<dbReference type="AlphaFoldDB" id="C4Z2N4"/>
<dbReference type="InterPro" id="IPR007739">
    <property type="entry name" value="RgpF"/>
</dbReference>
<proteinExistence type="predicted"/>
<accession>C4Z2N4</accession>